<dbReference type="Pfam" id="PF00512">
    <property type="entry name" value="HisKA"/>
    <property type="match status" value="1"/>
</dbReference>
<feature type="transmembrane region" description="Helical" evidence="4">
    <location>
        <begin position="168"/>
        <end position="185"/>
    </location>
</feature>
<dbReference type="Pfam" id="PF02518">
    <property type="entry name" value="HATPase_c"/>
    <property type="match status" value="1"/>
</dbReference>
<dbReference type="InterPro" id="IPR036890">
    <property type="entry name" value="HATPase_C_sf"/>
</dbReference>
<dbReference type="InterPro" id="IPR004358">
    <property type="entry name" value="Sig_transdc_His_kin-like_C"/>
</dbReference>
<comment type="catalytic activity">
    <reaction evidence="1">
        <text>ATP + protein L-histidine = ADP + protein N-phospho-L-histidine.</text>
        <dbReference type="EC" id="2.7.13.3"/>
    </reaction>
</comment>
<comment type="caution">
    <text evidence="6">The sequence shown here is derived from an EMBL/GenBank/DDBJ whole genome shotgun (WGS) entry which is preliminary data.</text>
</comment>
<dbReference type="AlphaFoldDB" id="A0A7W7XZ01"/>
<dbReference type="Pfam" id="PF25323">
    <property type="entry name" value="6TM_PilS"/>
    <property type="match status" value="1"/>
</dbReference>
<sequence>MAERRYRSNDVGNGGDHSGESALRRELYFFTLYRILEAGILAFLAFSPFGAAFTELRHPLLAQTAAVVYLLLSSALLLAGRVPRFDLRRQVMAGLGLDLVAAAIALNSLTGLEAGVSLLLLFNIGAGALLLPLRAGLGFAVAAAAMVMGEYVLSGFQQTNARPAAEPVMFAVTYLATAVFTHLLGRQMRATQELAEQRGAEVANLAEINELIIRRMRTGLLVVDGDNQVRLFNEAAWHLLGSPSPDKRRLGDIAPELSRRLWHWQHDKPVSMEPVALAEDVPEVIPRFTRLSASEDLVLIFLEDTTLYSRRAEELTLTTLGRLSASIAHEIRNPLAAISYAAQLLEECESLPEPDRRLVEIINAQCQRMNGIIQNVLSIARRERAQPEALDLPPWLRRFADDYRISHPLENDEIAVVCAQPRIHAMVDPSHLQQVLTILVHNALTYGRLPGEAARVTLAVRADERGVPIVEVIDRGPGIPPKVAEAIFDPFFTTNPHGTGLGLYIARQLCEANQAILSHHGVPGSGSCFRITLPRVHVLVGSASAD</sequence>
<keyword evidence="4" id="KW-0472">Membrane</keyword>
<dbReference type="InterPro" id="IPR036097">
    <property type="entry name" value="HisK_dim/P_sf"/>
</dbReference>
<feature type="transmembrane region" description="Helical" evidence="4">
    <location>
        <begin position="60"/>
        <end position="79"/>
    </location>
</feature>
<name>A0A7W7XZ01_9GAMM</name>
<evidence type="ECO:0000313" key="6">
    <source>
        <dbReference type="EMBL" id="MBB5015036.1"/>
    </source>
</evidence>
<evidence type="ECO:0000256" key="1">
    <source>
        <dbReference type="ARBA" id="ARBA00000085"/>
    </source>
</evidence>
<keyword evidence="4" id="KW-1133">Transmembrane helix</keyword>
<evidence type="ECO:0000259" key="5">
    <source>
        <dbReference type="PROSITE" id="PS50109"/>
    </source>
</evidence>
<evidence type="ECO:0000256" key="3">
    <source>
        <dbReference type="ARBA" id="ARBA00022553"/>
    </source>
</evidence>
<evidence type="ECO:0000256" key="2">
    <source>
        <dbReference type="ARBA" id="ARBA00012438"/>
    </source>
</evidence>
<dbReference type="PANTHER" id="PTHR43065">
    <property type="entry name" value="SENSOR HISTIDINE KINASE"/>
    <property type="match status" value="1"/>
</dbReference>
<dbReference type="CDD" id="cd00082">
    <property type="entry name" value="HisKA"/>
    <property type="match status" value="1"/>
</dbReference>
<dbReference type="GO" id="GO:0000155">
    <property type="term" value="F:phosphorelay sensor kinase activity"/>
    <property type="evidence" value="ECO:0007669"/>
    <property type="project" value="InterPro"/>
</dbReference>
<dbReference type="InterPro" id="IPR005467">
    <property type="entry name" value="His_kinase_dom"/>
</dbReference>
<proteinExistence type="predicted"/>
<keyword evidence="4" id="KW-0812">Transmembrane</keyword>
<dbReference type="PANTHER" id="PTHR43065:SF52">
    <property type="entry name" value="SENSOR PROTEIN KINASE PILS"/>
    <property type="match status" value="1"/>
</dbReference>
<dbReference type="Gene3D" id="1.10.287.130">
    <property type="match status" value="1"/>
</dbReference>
<dbReference type="SMART" id="SM00387">
    <property type="entry name" value="HATPase_c"/>
    <property type="match status" value="1"/>
</dbReference>
<dbReference type="RefSeq" id="WP_183947614.1">
    <property type="nucleotide sequence ID" value="NZ_JACHHX010000005.1"/>
</dbReference>
<keyword evidence="3" id="KW-0597">Phosphoprotein</keyword>
<reference evidence="6 7" key="1">
    <citation type="submission" date="2020-08" db="EMBL/GenBank/DDBJ databases">
        <title>Genomic Encyclopedia of Type Strains, Phase IV (KMG-IV): sequencing the most valuable type-strain genomes for metagenomic binning, comparative biology and taxonomic classification.</title>
        <authorList>
            <person name="Goeker M."/>
        </authorList>
    </citation>
    <scope>NUCLEOTIDE SEQUENCE [LARGE SCALE GENOMIC DNA]</scope>
    <source>
        <strain evidence="6 7">DSM 25897</strain>
    </source>
</reference>
<dbReference type="InterPro" id="IPR003594">
    <property type="entry name" value="HATPase_dom"/>
</dbReference>
<dbReference type="Proteomes" id="UP000519004">
    <property type="component" value="Unassembled WGS sequence"/>
</dbReference>
<evidence type="ECO:0000256" key="4">
    <source>
        <dbReference type="SAM" id="Phobius"/>
    </source>
</evidence>
<dbReference type="Gene3D" id="3.30.565.10">
    <property type="entry name" value="Histidine kinase-like ATPase, C-terminal domain"/>
    <property type="match status" value="1"/>
</dbReference>
<evidence type="ECO:0000313" key="7">
    <source>
        <dbReference type="Proteomes" id="UP000519004"/>
    </source>
</evidence>
<dbReference type="EC" id="2.7.13.3" evidence="2"/>
<organism evidence="6 7">
    <name type="scientific">Rehaibacterium terrae</name>
    <dbReference type="NCBI Taxonomy" id="1341696"/>
    <lineage>
        <taxon>Bacteria</taxon>
        <taxon>Pseudomonadati</taxon>
        <taxon>Pseudomonadota</taxon>
        <taxon>Gammaproteobacteria</taxon>
        <taxon>Lysobacterales</taxon>
        <taxon>Lysobacteraceae</taxon>
        <taxon>Rehaibacterium</taxon>
    </lineage>
</organism>
<keyword evidence="6" id="KW-0808">Transferase</keyword>
<dbReference type="PRINTS" id="PR00344">
    <property type="entry name" value="BCTRLSENSOR"/>
</dbReference>
<dbReference type="InterPro" id="IPR003661">
    <property type="entry name" value="HisK_dim/P_dom"/>
</dbReference>
<dbReference type="Gene3D" id="3.30.450.20">
    <property type="entry name" value="PAS domain"/>
    <property type="match status" value="1"/>
</dbReference>
<dbReference type="PROSITE" id="PS50109">
    <property type="entry name" value="HIS_KIN"/>
    <property type="match status" value="1"/>
</dbReference>
<dbReference type="SMART" id="SM00388">
    <property type="entry name" value="HisKA"/>
    <property type="match status" value="1"/>
</dbReference>
<keyword evidence="6" id="KW-0418">Kinase</keyword>
<feature type="transmembrane region" description="Helical" evidence="4">
    <location>
        <begin position="32"/>
        <end position="54"/>
    </location>
</feature>
<protein>
    <recommendedName>
        <fullName evidence="2">histidine kinase</fullName>
        <ecNumber evidence="2">2.7.13.3</ecNumber>
    </recommendedName>
</protein>
<keyword evidence="7" id="KW-1185">Reference proteome</keyword>
<dbReference type="SUPFAM" id="SSF55874">
    <property type="entry name" value="ATPase domain of HSP90 chaperone/DNA topoisomerase II/histidine kinase"/>
    <property type="match status" value="1"/>
</dbReference>
<feature type="domain" description="Histidine kinase" evidence="5">
    <location>
        <begin position="326"/>
        <end position="537"/>
    </location>
</feature>
<dbReference type="EMBL" id="JACHHX010000005">
    <property type="protein sequence ID" value="MBB5015036.1"/>
    <property type="molecule type" value="Genomic_DNA"/>
</dbReference>
<accession>A0A7W7XZ01</accession>
<gene>
    <name evidence="6" type="ORF">HNQ58_000917</name>
</gene>
<feature type="transmembrane region" description="Helical" evidence="4">
    <location>
        <begin position="138"/>
        <end position="156"/>
    </location>
</feature>
<dbReference type="SUPFAM" id="SSF47384">
    <property type="entry name" value="Homodimeric domain of signal transducing histidine kinase"/>
    <property type="match status" value="1"/>
</dbReference>
<dbReference type="CDD" id="cd00075">
    <property type="entry name" value="HATPase"/>
    <property type="match status" value="1"/>
</dbReference>